<name>A0A6C0LKM7_9ZZZZ</name>
<evidence type="ECO:0000256" key="2">
    <source>
        <dbReference type="SAM" id="Phobius"/>
    </source>
</evidence>
<proteinExistence type="predicted"/>
<dbReference type="AlphaFoldDB" id="A0A6C0LKM7"/>
<keyword evidence="2" id="KW-1133">Transmembrane helix</keyword>
<feature type="region of interest" description="Disordered" evidence="1">
    <location>
        <begin position="1"/>
        <end position="42"/>
    </location>
</feature>
<keyword evidence="2" id="KW-0472">Membrane</keyword>
<feature type="transmembrane region" description="Helical" evidence="2">
    <location>
        <begin position="50"/>
        <end position="73"/>
    </location>
</feature>
<feature type="transmembrane region" description="Helical" evidence="2">
    <location>
        <begin position="173"/>
        <end position="200"/>
    </location>
</feature>
<evidence type="ECO:0000313" key="3">
    <source>
        <dbReference type="EMBL" id="QHU31476.1"/>
    </source>
</evidence>
<feature type="transmembrane region" description="Helical" evidence="2">
    <location>
        <begin position="133"/>
        <end position="153"/>
    </location>
</feature>
<evidence type="ECO:0000256" key="1">
    <source>
        <dbReference type="SAM" id="MobiDB-lite"/>
    </source>
</evidence>
<dbReference type="EMBL" id="MN740527">
    <property type="protein sequence ID" value="QHU31476.1"/>
    <property type="molecule type" value="Genomic_DNA"/>
</dbReference>
<feature type="transmembrane region" description="Helical" evidence="2">
    <location>
        <begin position="94"/>
        <end position="113"/>
    </location>
</feature>
<sequence>MPRKSKSATNSKSKSLSKTLKSLSPIPGSPGGPGGVSGPLSVPSSTKSNAQIVAIVAGIIGLIINVYAFVWIMKLEAIPECKCSDNWMRLYIKYFLQIYIPVLIINMLLNVYLYTVGLVATDLTSGIFVAYRAFTGFVGLFGFVNMIIAIMFISKLKEMNCECSEDIKREIYFIYNIIIASFMALAILFVLMAAPIGFIIGANMRK</sequence>
<evidence type="ECO:0008006" key="4">
    <source>
        <dbReference type="Google" id="ProtNLM"/>
    </source>
</evidence>
<accession>A0A6C0LKM7</accession>
<reference evidence="3" key="1">
    <citation type="journal article" date="2020" name="Nature">
        <title>Giant virus diversity and host interactions through global metagenomics.</title>
        <authorList>
            <person name="Schulz F."/>
            <person name="Roux S."/>
            <person name="Paez-Espino D."/>
            <person name="Jungbluth S."/>
            <person name="Walsh D.A."/>
            <person name="Denef V.J."/>
            <person name="McMahon K.D."/>
            <person name="Konstantinidis K.T."/>
            <person name="Eloe-Fadrosh E.A."/>
            <person name="Kyrpides N.C."/>
            <person name="Woyke T."/>
        </authorList>
    </citation>
    <scope>NUCLEOTIDE SEQUENCE</scope>
    <source>
        <strain evidence="3">GVMAG-M-3300027963-21</strain>
    </source>
</reference>
<feature type="compositionally biased region" description="Low complexity" evidence="1">
    <location>
        <begin position="7"/>
        <end position="26"/>
    </location>
</feature>
<protein>
    <recommendedName>
        <fullName evidence="4">Transmembrane protein</fullName>
    </recommendedName>
</protein>
<keyword evidence="2" id="KW-0812">Transmembrane</keyword>
<organism evidence="3">
    <name type="scientific">viral metagenome</name>
    <dbReference type="NCBI Taxonomy" id="1070528"/>
    <lineage>
        <taxon>unclassified sequences</taxon>
        <taxon>metagenomes</taxon>
        <taxon>organismal metagenomes</taxon>
    </lineage>
</organism>